<dbReference type="FunFam" id="3.40.50.1970:FF:000003">
    <property type="entry name" value="Alcohol dehydrogenase, iron-containing"/>
    <property type="match status" value="1"/>
</dbReference>
<dbReference type="Pfam" id="PF00465">
    <property type="entry name" value="Fe-ADH"/>
    <property type="match status" value="1"/>
</dbReference>
<dbReference type="GO" id="GO:0005829">
    <property type="term" value="C:cytosol"/>
    <property type="evidence" value="ECO:0007669"/>
    <property type="project" value="TreeGrafter"/>
</dbReference>
<dbReference type="InterPro" id="IPR056798">
    <property type="entry name" value="ADH_Fe_C"/>
</dbReference>
<dbReference type="AlphaFoldDB" id="A0A1G8I2M1"/>
<feature type="domain" description="Alcohol dehydrogenase iron-type/glycerol dehydrogenase GldA" evidence="4">
    <location>
        <begin position="12"/>
        <end position="177"/>
    </location>
</feature>
<dbReference type="EMBL" id="FNCY01000013">
    <property type="protein sequence ID" value="SDI13104.1"/>
    <property type="molecule type" value="Genomic_DNA"/>
</dbReference>
<keyword evidence="7" id="KW-1185">Reference proteome</keyword>
<dbReference type="PANTHER" id="PTHR43633">
    <property type="entry name" value="ALCOHOL DEHYDROGENASE YQHD"/>
    <property type="match status" value="1"/>
</dbReference>
<reference evidence="6 7" key="1">
    <citation type="submission" date="2016-10" db="EMBL/GenBank/DDBJ databases">
        <authorList>
            <person name="de Groot N.N."/>
        </authorList>
    </citation>
    <scope>NUCLEOTIDE SEQUENCE [LARGE SCALE GENOMIC DNA]</scope>
    <source>
        <strain evidence="6 7">DSM 5885</strain>
    </source>
</reference>
<evidence type="ECO:0000256" key="3">
    <source>
        <dbReference type="ARBA" id="ARBA00023002"/>
    </source>
</evidence>
<dbReference type="SUPFAM" id="SSF56796">
    <property type="entry name" value="Dehydroquinate synthase-like"/>
    <property type="match status" value="1"/>
</dbReference>
<evidence type="ECO:0000259" key="5">
    <source>
        <dbReference type="Pfam" id="PF25137"/>
    </source>
</evidence>
<dbReference type="GO" id="GO:0008106">
    <property type="term" value="F:alcohol dehydrogenase (NADP+) activity"/>
    <property type="evidence" value="ECO:0007669"/>
    <property type="project" value="TreeGrafter"/>
</dbReference>
<gene>
    <name evidence="6" type="ORF">SAMN05660652_02912</name>
</gene>
<feature type="domain" description="Fe-containing alcohol dehydrogenase-like C-terminal" evidence="5">
    <location>
        <begin position="189"/>
        <end position="359"/>
    </location>
</feature>
<dbReference type="InterPro" id="IPR001670">
    <property type="entry name" value="ADH_Fe/GldA"/>
</dbReference>
<evidence type="ECO:0000259" key="4">
    <source>
        <dbReference type="Pfam" id="PF00465"/>
    </source>
</evidence>
<proteinExistence type="inferred from homology"/>
<dbReference type="Gene3D" id="3.40.50.1970">
    <property type="match status" value="1"/>
</dbReference>
<dbReference type="RefSeq" id="WP_091938631.1">
    <property type="nucleotide sequence ID" value="NZ_FNCY01000013.1"/>
</dbReference>
<dbReference type="GO" id="GO:0046872">
    <property type="term" value="F:metal ion binding"/>
    <property type="evidence" value="ECO:0007669"/>
    <property type="project" value="InterPro"/>
</dbReference>
<evidence type="ECO:0000313" key="6">
    <source>
        <dbReference type="EMBL" id="SDI13104.1"/>
    </source>
</evidence>
<protein>
    <submittedName>
        <fullName evidence="6">NADP-dependent alcohol dehydrogenase</fullName>
    </submittedName>
</protein>
<dbReference type="Gene3D" id="1.20.1090.10">
    <property type="entry name" value="Dehydroquinate synthase-like - alpha domain"/>
    <property type="match status" value="1"/>
</dbReference>
<keyword evidence="3" id="KW-0560">Oxidoreductase</keyword>
<dbReference type="InterPro" id="IPR044731">
    <property type="entry name" value="BDH-like"/>
</dbReference>
<dbReference type="GO" id="GO:1990362">
    <property type="term" value="F:butanol dehydrogenase (NAD+) activity"/>
    <property type="evidence" value="ECO:0007669"/>
    <property type="project" value="InterPro"/>
</dbReference>
<accession>A0A1G8I2M1</accession>
<evidence type="ECO:0000256" key="2">
    <source>
        <dbReference type="ARBA" id="ARBA00007358"/>
    </source>
</evidence>
<dbReference type="Proteomes" id="UP000198607">
    <property type="component" value="Unassembled WGS sequence"/>
</dbReference>
<comment type="similarity">
    <text evidence="2">Belongs to the iron-containing alcohol dehydrogenase family.</text>
</comment>
<evidence type="ECO:0000256" key="1">
    <source>
        <dbReference type="ARBA" id="ARBA00001962"/>
    </source>
</evidence>
<dbReference type="OrthoDB" id="9778433at2"/>
<name>A0A1G8I2M1_9RHOO</name>
<sequence length="386" mass="41708">MTHQFQFNYFNPTRLLFGPEAMSALAVLVPKQARVLLMYGSGSIRRNGAYDEVMAALSGHALVEFAGVEPNPSLETLDRAVALVRQEQLDFILAVGGGSVVDGAKYVACAAGYAGDGWDIVSGRQPVTEALPVGAVITLAATGSESNGGAVVTSLARQQKKAFFAEAIRPRFAVLKPQYLVSLPDRQLANGLVDAFVHACEQYLTYPVDALVQDGHAEAVMRALRLLAERYDERRSLGWLQNLMWAANQALCGILGVGVPQDWATHRIAVELTALYGIDHGRTLSILQPRLLRETIEAKRAKLEQLGRRVFDLVDPCAEDVIDAIETMYRRLGMPLSLDDAGVTDGEAAATILAALRAHGLDAFGGHAGIDAAMTARMIRRICWPA</sequence>
<comment type="cofactor">
    <cofactor evidence="1">
        <name>Fe cation</name>
        <dbReference type="ChEBI" id="CHEBI:24875"/>
    </cofactor>
</comment>
<dbReference type="Pfam" id="PF25137">
    <property type="entry name" value="ADH_Fe_C"/>
    <property type="match status" value="1"/>
</dbReference>
<dbReference type="CDD" id="cd08187">
    <property type="entry name" value="BDH"/>
    <property type="match status" value="1"/>
</dbReference>
<dbReference type="PANTHER" id="PTHR43633:SF1">
    <property type="entry name" value="ALCOHOL DEHYDROGENASE YQHD"/>
    <property type="match status" value="1"/>
</dbReference>
<dbReference type="GO" id="GO:1990002">
    <property type="term" value="F:methylglyoxal reductase (NADPH) (acetol producing) activity"/>
    <property type="evidence" value="ECO:0007669"/>
    <property type="project" value="TreeGrafter"/>
</dbReference>
<dbReference type="STRING" id="83767.SAMN05660652_02912"/>
<organism evidence="6 7">
    <name type="scientific">Propionivibrio dicarboxylicus</name>
    <dbReference type="NCBI Taxonomy" id="83767"/>
    <lineage>
        <taxon>Bacteria</taxon>
        <taxon>Pseudomonadati</taxon>
        <taxon>Pseudomonadota</taxon>
        <taxon>Betaproteobacteria</taxon>
        <taxon>Rhodocyclales</taxon>
        <taxon>Rhodocyclaceae</taxon>
        <taxon>Propionivibrio</taxon>
    </lineage>
</organism>
<evidence type="ECO:0000313" key="7">
    <source>
        <dbReference type="Proteomes" id="UP000198607"/>
    </source>
</evidence>